<dbReference type="SUPFAM" id="SSF56219">
    <property type="entry name" value="DNase I-like"/>
    <property type="match status" value="1"/>
</dbReference>
<dbReference type="InterPro" id="IPR036691">
    <property type="entry name" value="Endo/exonu/phosph_ase_sf"/>
</dbReference>
<protein>
    <submittedName>
        <fullName evidence="2">Transposon TX1 uncharacterized</fullName>
    </submittedName>
</protein>
<comment type="caution">
    <text evidence="2">The sequence shown here is derived from an EMBL/GenBank/DDBJ whole genome shotgun (WGS) entry which is preliminary data.</text>
</comment>
<evidence type="ECO:0000313" key="2">
    <source>
        <dbReference type="EMBL" id="GEU29994.1"/>
    </source>
</evidence>
<evidence type="ECO:0000259" key="1">
    <source>
        <dbReference type="Pfam" id="PF00078"/>
    </source>
</evidence>
<dbReference type="Pfam" id="PF00078">
    <property type="entry name" value="RVT_1"/>
    <property type="match status" value="1"/>
</dbReference>
<reference evidence="2" key="1">
    <citation type="journal article" date="2019" name="Sci. Rep.">
        <title>Draft genome of Tanacetum cinerariifolium, the natural source of mosquito coil.</title>
        <authorList>
            <person name="Yamashiro T."/>
            <person name="Shiraishi A."/>
            <person name="Satake H."/>
            <person name="Nakayama K."/>
        </authorList>
    </citation>
    <scope>NUCLEOTIDE SEQUENCE</scope>
</reference>
<accession>A0A699GJT9</accession>
<gene>
    <name evidence="2" type="ORF">Tci_001972</name>
</gene>
<feature type="domain" description="Reverse transcriptase" evidence="1">
    <location>
        <begin position="449"/>
        <end position="562"/>
    </location>
</feature>
<dbReference type="PANTHER" id="PTHR46890:SF50">
    <property type="entry name" value="RNA-DIRECTED DNA POLYMERASE, EUKARYOTA, REVERSE TRANSCRIPTASE ZINC-BINDING DOMAIN PROTEIN-RELATED"/>
    <property type="match status" value="1"/>
</dbReference>
<dbReference type="AlphaFoldDB" id="A0A699GJT9"/>
<organism evidence="2">
    <name type="scientific">Tanacetum cinerariifolium</name>
    <name type="common">Dalmatian daisy</name>
    <name type="synonym">Chrysanthemum cinerariifolium</name>
    <dbReference type="NCBI Taxonomy" id="118510"/>
    <lineage>
        <taxon>Eukaryota</taxon>
        <taxon>Viridiplantae</taxon>
        <taxon>Streptophyta</taxon>
        <taxon>Embryophyta</taxon>
        <taxon>Tracheophyta</taxon>
        <taxon>Spermatophyta</taxon>
        <taxon>Magnoliopsida</taxon>
        <taxon>eudicotyledons</taxon>
        <taxon>Gunneridae</taxon>
        <taxon>Pentapetalae</taxon>
        <taxon>asterids</taxon>
        <taxon>campanulids</taxon>
        <taxon>Asterales</taxon>
        <taxon>Asteraceae</taxon>
        <taxon>Asteroideae</taxon>
        <taxon>Anthemideae</taxon>
        <taxon>Anthemidinae</taxon>
        <taxon>Tanacetum</taxon>
    </lineage>
</organism>
<dbReference type="InterPro" id="IPR052343">
    <property type="entry name" value="Retrotransposon-Effector_Assoc"/>
</dbReference>
<dbReference type="EMBL" id="BKCJ010000118">
    <property type="protein sequence ID" value="GEU29994.1"/>
    <property type="molecule type" value="Genomic_DNA"/>
</dbReference>
<dbReference type="PANTHER" id="PTHR46890">
    <property type="entry name" value="NON-LTR RETROLELEMENT REVERSE TRANSCRIPTASE-LIKE PROTEIN-RELATED"/>
    <property type="match status" value="1"/>
</dbReference>
<proteinExistence type="predicted"/>
<sequence length="579" mass="65646">MQQDLPDLVRFYLGVFLFLMKGISLNFNGLGCDKKKSWINGLIDSESPNFLEFKKQASAGASGGILTMWDSRVFSMEFKISERNFLAVLGSWSGISSKVGLLNIYAPQASLLKDQLWSSIETIMNEYDVIWILFRDYNFVRHRGERVGSSFDAGEANTFNDFISHTGLFDFPFNGRRFTRFDSGGLKARKLDRFLVSNCFLNIWVDASVSVLCRSYSDHCPIMLTVESHNFRLKPYRIFDKWIGNRDLLPLISTSWALNPSLLPPDLFFKNKIKKLRSDIKAWAMNKISAQNEVRDVLSRRLLDWDIKAEAGLINNDDGVHVNGVWRDDPEEIKHSDAYYFSYRFKEPLTSRPTFNSPLFRKISECDACFLESIITEKEIKEAIWGCAGSKAPGPDGFNFNFIKAYWDILKDDFVGCIKHFETSGKIANGCNPSFIVLILKISIPLGFSDYRPISLFGCAYKDLSKILANCLAMVIASVTCPNQSTFIVGRQILDGCLVANEIVIMASIEKSKLLLFKVDFKKAFDSVNWTFLQNIIRQMGFGTKWRSWIHSCLSSASISVLVNGSCNTPKMGHIGIRV</sequence>
<dbReference type="InterPro" id="IPR000477">
    <property type="entry name" value="RT_dom"/>
</dbReference>
<dbReference type="Gene3D" id="3.60.10.10">
    <property type="entry name" value="Endonuclease/exonuclease/phosphatase"/>
    <property type="match status" value="1"/>
</dbReference>
<name>A0A699GJT9_TANCI</name>